<evidence type="ECO:0000256" key="2">
    <source>
        <dbReference type="SAM" id="SignalP"/>
    </source>
</evidence>
<keyword evidence="4" id="KW-1185">Reference proteome</keyword>
<feature type="signal peptide" evidence="2">
    <location>
        <begin position="1"/>
        <end position="17"/>
    </location>
</feature>
<name>A0ABQ7I1N3_9MICR</name>
<feature type="chain" id="PRO_5046809951" evidence="2">
    <location>
        <begin position="18"/>
        <end position="712"/>
    </location>
</feature>
<protein>
    <submittedName>
        <fullName evidence="3">Uncharacterized protein</fullName>
    </submittedName>
</protein>
<keyword evidence="1" id="KW-1133">Transmembrane helix</keyword>
<reference evidence="3 4" key="1">
    <citation type="submission" date="2019-01" db="EMBL/GenBank/DDBJ databases">
        <title>Genomes sequencing and comparative genomics of infectious freshwater microsporidia, Cucumispora dikerogammari and Thelohania contejeani.</title>
        <authorList>
            <person name="Cormier A."/>
            <person name="Giraud I."/>
            <person name="Wattier R."/>
            <person name="Teixeira M."/>
            <person name="Grandjean F."/>
            <person name="Rigaud T."/>
            <person name="Cordaux R."/>
        </authorList>
    </citation>
    <scope>NUCLEOTIDE SEQUENCE [LARGE SCALE GENOMIC DNA]</scope>
    <source>
        <strain evidence="3">T1</strain>
        <tissue evidence="3">Spores</tissue>
    </source>
</reference>
<organism evidence="3 4">
    <name type="scientific">Astathelohania contejeani</name>
    <dbReference type="NCBI Taxonomy" id="164912"/>
    <lineage>
        <taxon>Eukaryota</taxon>
        <taxon>Fungi</taxon>
        <taxon>Fungi incertae sedis</taxon>
        <taxon>Microsporidia</taxon>
        <taxon>Astathelohaniidae</taxon>
        <taxon>Astathelohania</taxon>
    </lineage>
</organism>
<proteinExistence type="predicted"/>
<dbReference type="EMBL" id="SBIQ01000017">
    <property type="protein sequence ID" value="KAF7684344.1"/>
    <property type="molecule type" value="Genomic_DNA"/>
</dbReference>
<evidence type="ECO:0000313" key="3">
    <source>
        <dbReference type="EMBL" id="KAF7684344.1"/>
    </source>
</evidence>
<gene>
    <name evidence="3" type="ORF">TCON_0450</name>
</gene>
<keyword evidence="1" id="KW-0472">Membrane</keyword>
<accession>A0ABQ7I1N3</accession>
<keyword evidence="2" id="KW-0732">Signal</keyword>
<dbReference type="Proteomes" id="UP001516464">
    <property type="component" value="Unassembled WGS sequence"/>
</dbReference>
<comment type="caution">
    <text evidence="3">The sequence shown here is derived from an EMBL/GenBank/DDBJ whole genome shotgun (WGS) entry which is preliminary data.</text>
</comment>
<evidence type="ECO:0000313" key="4">
    <source>
        <dbReference type="Proteomes" id="UP001516464"/>
    </source>
</evidence>
<keyword evidence="1" id="KW-0812">Transmembrane</keyword>
<feature type="transmembrane region" description="Helical" evidence="1">
    <location>
        <begin position="684"/>
        <end position="707"/>
    </location>
</feature>
<evidence type="ECO:0000256" key="1">
    <source>
        <dbReference type="SAM" id="Phobius"/>
    </source>
</evidence>
<sequence length="712" mass="83012">MLFRFVLIFYLISKSNTSATISESSKETSQYLTLTTVIENINDAMVAVPEYHKIIENINKFELDLSNHITNLFDNDIDKVKTKTNELINNFIVYLNNKIYLLEKMNKIRPYIEHLYKKFDSDEVATINFNYTYFTKNIENTTKVYEKTICSLNSLLQEINNTQNIAEFKSMSLAKEGSFFSEKIKNMIENVDKSMSIIKESIERLKHKWSNVVIENDLIEFQSNDPKSMSIIKESIERLKHKWCNVVIENNLIEFQSNDPELWNDLLDAIQILLFYYQNYITLINCMKSLINSCNNNQKIEKKKILLNELAHALSSFEKSHEGLIKLKQNLDTIFQKIKSNPQLSEESKYALSAEMFYETVLDKYTETLKNDSITMKSCIITFGKIKKISATTNSFLKKTNAIIFNIDNYFGNKMVLFSDINTNLSNAITSFKIPTNKILIDDTKKDILIFFNKLNENIQFASTYLSKLVVNLTQQYTETMKCLKIYENDEDVKAEYESFVYTISNANNEINEKIKTYRDIINQQKIYINEYNNDDEINIILMNQEETSSDNYNLKNINDSTIDEIRRSADQFFKFIKKDESIMLNDNAITEQKTSFDDVNNESNGIKQDDDDILIKNIYLNEKKANEDNNAAGDNILNENDKFDESRMNEEIGIAQNDSSIIDNIYDGNKINTKETSLFRSEMVLWAIISVLTITTVALLIFYIFYYKKNI</sequence>